<gene>
    <name evidence="1" type="ORF">BA177_02660</name>
</gene>
<organism evidence="1 2">
    <name type="scientific">Woeseia oceani</name>
    <dbReference type="NCBI Taxonomy" id="1548547"/>
    <lineage>
        <taxon>Bacteria</taxon>
        <taxon>Pseudomonadati</taxon>
        <taxon>Pseudomonadota</taxon>
        <taxon>Gammaproteobacteria</taxon>
        <taxon>Woeseiales</taxon>
        <taxon>Woeseiaceae</taxon>
        <taxon>Woeseia</taxon>
    </lineage>
</organism>
<dbReference type="AlphaFoldDB" id="A0A193LCZ3"/>
<sequence>MKIQKDFTVRLGGNSYADTPHLLACKGEPVLTVRRATTNGDLQVSLDIYDEQGREVAAVRETDLVRGDPESFNVSVTENQFEVIDCQRSRVVCNIRRRANARDTDIDVSLLLHTPDGFLVHANPDQTNLRIRSSEETLRGRDAALKIN</sequence>
<evidence type="ECO:0000313" key="2">
    <source>
        <dbReference type="Proteomes" id="UP000092695"/>
    </source>
</evidence>
<dbReference type="EMBL" id="CP016268">
    <property type="protein sequence ID" value="ANO50264.1"/>
    <property type="molecule type" value="Genomic_DNA"/>
</dbReference>
<reference evidence="1 2" key="1">
    <citation type="submission" date="2016-06" db="EMBL/GenBank/DDBJ databases">
        <title>Complete genome sequence of a deep-branching marine Gamma Proteobacterium Woeseia oceani type strain XK5.</title>
        <authorList>
            <person name="Mu D."/>
            <person name="Du Z."/>
        </authorList>
    </citation>
    <scope>NUCLEOTIDE SEQUENCE [LARGE SCALE GENOMIC DNA]</scope>
    <source>
        <strain evidence="1 2">XK5</strain>
    </source>
</reference>
<keyword evidence="2" id="KW-1185">Reference proteome</keyword>
<evidence type="ECO:0000313" key="1">
    <source>
        <dbReference type="EMBL" id="ANO50264.1"/>
    </source>
</evidence>
<protein>
    <submittedName>
        <fullName evidence="1">Uncharacterized protein</fullName>
    </submittedName>
</protein>
<accession>A0A193LCZ3</accession>
<dbReference type="KEGG" id="woc:BA177_02660"/>
<dbReference type="STRING" id="1548547.BA177_02660"/>
<proteinExistence type="predicted"/>
<name>A0A193LCZ3_9GAMM</name>
<dbReference type="RefSeq" id="WP_068612510.1">
    <property type="nucleotide sequence ID" value="NZ_CP016268.1"/>
</dbReference>
<dbReference type="Proteomes" id="UP000092695">
    <property type="component" value="Chromosome"/>
</dbReference>